<dbReference type="Pfam" id="PF00067">
    <property type="entry name" value="p450"/>
    <property type="match status" value="1"/>
</dbReference>
<dbReference type="GO" id="GO:0016705">
    <property type="term" value="F:oxidoreductase activity, acting on paired donors, with incorporation or reduction of molecular oxygen"/>
    <property type="evidence" value="ECO:0007669"/>
    <property type="project" value="InterPro"/>
</dbReference>
<keyword evidence="6 8" id="KW-0503">Monooxygenase</keyword>
<evidence type="ECO:0000256" key="3">
    <source>
        <dbReference type="ARBA" id="ARBA00010617"/>
    </source>
</evidence>
<dbReference type="SUPFAM" id="SSF48264">
    <property type="entry name" value="Cytochrome P450"/>
    <property type="match status" value="1"/>
</dbReference>
<dbReference type="EMBL" id="JAGPNK010000010">
    <property type="protein sequence ID" value="KAH7312697.1"/>
    <property type="molecule type" value="Genomic_DNA"/>
</dbReference>
<name>A0A8K0SKF1_9HYPO</name>
<dbReference type="GO" id="GO:0005506">
    <property type="term" value="F:iron ion binding"/>
    <property type="evidence" value="ECO:0007669"/>
    <property type="project" value="InterPro"/>
</dbReference>
<comment type="caution">
    <text evidence="9">The sequence shown here is derived from an EMBL/GenBank/DDBJ whole genome shotgun (WGS) entry which is preliminary data.</text>
</comment>
<accession>A0A8K0SKF1</accession>
<feature type="binding site" description="axial binding residue" evidence="7">
    <location>
        <position position="442"/>
    </location>
    <ligand>
        <name>heme</name>
        <dbReference type="ChEBI" id="CHEBI:30413"/>
    </ligand>
    <ligandPart>
        <name>Fe</name>
        <dbReference type="ChEBI" id="CHEBI:18248"/>
    </ligandPart>
</feature>
<dbReference type="OrthoDB" id="1470350at2759"/>
<keyword evidence="4 7" id="KW-0479">Metal-binding</keyword>
<evidence type="ECO:0000313" key="10">
    <source>
        <dbReference type="Proteomes" id="UP000813444"/>
    </source>
</evidence>
<protein>
    <submittedName>
        <fullName evidence="9">Cytochrome P450</fullName>
    </submittedName>
</protein>
<dbReference type="InterPro" id="IPR001128">
    <property type="entry name" value="Cyt_P450"/>
</dbReference>
<evidence type="ECO:0000256" key="1">
    <source>
        <dbReference type="ARBA" id="ARBA00001971"/>
    </source>
</evidence>
<dbReference type="GO" id="GO:0004497">
    <property type="term" value="F:monooxygenase activity"/>
    <property type="evidence" value="ECO:0007669"/>
    <property type="project" value="UniProtKB-KW"/>
</dbReference>
<dbReference type="Gene3D" id="1.10.630.10">
    <property type="entry name" value="Cytochrome P450"/>
    <property type="match status" value="1"/>
</dbReference>
<evidence type="ECO:0000256" key="8">
    <source>
        <dbReference type="RuleBase" id="RU000461"/>
    </source>
</evidence>
<organism evidence="9 10">
    <name type="scientific">Stachybotrys elegans</name>
    <dbReference type="NCBI Taxonomy" id="80388"/>
    <lineage>
        <taxon>Eukaryota</taxon>
        <taxon>Fungi</taxon>
        <taxon>Dikarya</taxon>
        <taxon>Ascomycota</taxon>
        <taxon>Pezizomycotina</taxon>
        <taxon>Sordariomycetes</taxon>
        <taxon>Hypocreomycetidae</taxon>
        <taxon>Hypocreales</taxon>
        <taxon>Stachybotryaceae</taxon>
        <taxon>Stachybotrys</taxon>
    </lineage>
</organism>
<keyword evidence="10" id="KW-1185">Reference proteome</keyword>
<comment type="similarity">
    <text evidence="3 8">Belongs to the cytochrome P450 family.</text>
</comment>
<keyword evidence="5 7" id="KW-0408">Iron</keyword>
<proteinExistence type="inferred from homology"/>
<comment type="pathway">
    <text evidence="2">Mycotoxin biosynthesis.</text>
</comment>
<dbReference type="InterPro" id="IPR002403">
    <property type="entry name" value="Cyt_P450_E_grp-IV"/>
</dbReference>
<dbReference type="CDD" id="cd11040">
    <property type="entry name" value="CYP7_CYP8-like"/>
    <property type="match status" value="1"/>
</dbReference>
<dbReference type="PANTHER" id="PTHR47582">
    <property type="entry name" value="P450, PUTATIVE (EUROFUNG)-RELATED"/>
    <property type="match status" value="1"/>
</dbReference>
<dbReference type="InterPro" id="IPR017972">
    <property type="entry name" value="Cyt_P450_CS"/>
</dbReference>
<evidence type="ECO:0000256" key="7">
    <source>
        <dbReference type="PIRSR" id="PIRSR602403-1"/>
    </source>
</evidence>
<sequence length="508" mass="56238">MILPTDSVAIWTAATVVGLTAVLFALNSVASATIDPAEPPAIQPTIPFVGHLISMLTERGSWYRRLYKKSSLPIFTLPILNGKLYVMNSPALVQAAMRTPEISFDPFFAEFTNGMLGLNSRQAAVINNKKCMEELLQIIHTTLMGPPLHKVNVNALGYLAGELNKVPRDRSLQVANSFLWLRNHLTTATGVGLYGKNNPLADKAIDLLWTFNEGAISLSLGAPGFIFPRAVSARSGLNKRLNAYYAARHDEGDDVSDLIQKRAVKLREFGFQDEDWGEELILPWVGSTNTIPVSFWIFVHLFTNPDYLSRVRAEFEAILDRKEGPHGPVVSINVDHLESGKVEKTIPFLNAIWLEALRFYLHNVGIRRIMSDVSIKDGDGREYLLKKGVNIQWPPMVLHFLDSAWGTDAETFDPERFLNVPASVDKLRRGANVPFGGGKHLCPGRRFAMSEVLGLIGAVALGFDVKGLILPESRDPPVGHAPRVAVLHPGFKLSRRKGWEDVTFEFAG</sequence>
<gene>
    <name evidence="9" type="ORF">B0I35DRAFT_60623</name>
</gene>
<evidence type="ECO:0000256" key="4">
    <source>
        <dbReference type="ARBA" id="ARBA00022723"/>
    </source>
</evidence>
<dbReference type="AlphaFoldDB" id="A0A8K0SKF1"/>
<comment type="cofactor">
    <cofactor evidence="1 7">
        <name>heme</name>
        <dbReference type="ChEBI" id="CHEBI:30413"/>
    </cofactor>
</comment>
<dbReference type="PRINTS" id="PR00465">
    <property type="entry name" value="EP450IV"/>
</dbReference>
<dbReference type="InterPro" id="IPR036396">
    <property type="entry name" value="Cyt_P450_sf"/>
</dbReference>
<evidence type="ECO:0000256" key="5">
    <source>
        <dbReference type="ARBA" id="ARBA00023004"/>
    </source>
</evidence>
<dbReference type="InterPro" id="IPR053007">
    <property type="entry name" value="CYP450_monoxygenase_sec-met"/>
</dbReference>
<evidence type="ECO:0000313" key="9">
    <source>
        <dbReference type="EMBL" id="KAH7312697.1"/>
    </source>
</evidence>
<evidence type="ECO:0000256" key="2">
    <source>
        <dbReference type="ARBA" id="ARBA00004685"/>
    </source>
</evidence>
<dbReference type="Proteomes" id="UP000813444">
    <property type="component" value="Unassembled WGS sequence"/>
</dbReference>
<dbReference type="PANTHER" id="PTHR47582:SF1">
    <property type="entry name" value="P450, PUTATIVE (EUROFUNG)-RELATED"/>
    <property type="match status" value="1"/>
</dbReference>
<keyword evidence="8" id="KW-0560">Oxidoreductase</keyword>
<dbReference type="PROSITE" id="PS00086">
    <property type="entry name" value="CYTOCHROME_P450"/>
    <property type="match status" value="1"/>
</dbReference>
<evidence type="ECO:0000256" key="6">
    <source>
        <dbReference type="ARBA" id="ARBA00023033"/>
    </source>
</evidence>
<keyword evidence="7 8" id="KW-0349">Heme</keyword>
<reference evidence="9" key="1">
    <citation type="journal article" date="2021" name="Nat. Commun.">
        <title>Genetic determinants of endophytism in the Arabidopsis root mycobiome.</title>
        <authorList>
            <person name="Mesny F."/>
            <person name="Miyauchi S."/>
            <person name="Thiergart T."/>
            <person name="Pickel B."/>
            <person name="Atanasova L."/>
            <person name="Karlsson M."/>
            <person name="Huettel B."/>
            <person name="Barry K.W."/>
            <person name="Haridas S."/>
            <person name="Chen C."/>
            <person name="Bauer D."/>
            <person name="Andreopoulos W."/>
            <person name="Pangilinan J."/>
            <person name="LaButti K."/>
            <person name="Riley R."/>
            <person name="Lipzen A."/>
            <person name="Clum A."/>
            <person name="Drula E."/>
            <person name="Henrissat B."/>
            <person name="Kohler A."/>
            <person name="Grigoriev I.V."/>
            <person name="Martin F.M."/>
            <person name="Hacquard S."/>
        </authorList>
    </citation>
    <scope>NUCLEOTIDE SEQUENCE</scope>
    <source>
        <strain evidence="9">MPI-CAGE-CH-0235</strain>
    </source>
</reference>
<dbReference type="GO" id="GO:0020037">
    <property type="term" value="F:heme binding"/>
    <property type="evidence" value="ECO:0007669"/>
    <property type="project" value="InterPro"/>
</dbReference>